<evidence type="ECO:0000313" key="2">
    <source>
        <dbReference type="EMBL" id="PHK50234.1"/>
    </source>
</evidence>
<dbReference type="InterPro" id="IPR027417">
    <property type="entry name" value="P-loop_NTPase"/>
</dbReference>
<dbReference type="GO" id="GO:0006777">
    <property type="term" value="P:Mo-molybdopterin cofactor biosynthetic process"/>
    <property type="evidence" value="ECO:0007669"/>
    <property type="project" value="InterPro"/>
</dbReference>
<dbReference type="AlphaFoldDB" id="A0A2C6WR10"/>
<proteinExistence type="predicted"/>
<dbReference type="EMBL" id="MRZN01000004">
    <property type="protein sequence ID" value="PHK50234.1"/>
    <property type="molecule type" value="Genomic_DNA"/>
</dbReference>
<dbReference type="PANTHER" id="PTHR40072">
    <property type="entry name" value="MOLYBDOPTERIN-GUANINE DINUCLEOTIDE BIOSYNTHESIS ADAPTER PROTEIN-RELATED"/>
    <property type="match status" value="1"/>
</dbReference>
<protein>
    <submittedName>
        <fullName evidence="2">Molybdopterin-guanine dinucleotide biosynthesis protein B</fullName>
    </submittedName>
</protein>
<dbReference type="Proteomes" id="UP000223828">
    <property type="component" value="Unassembled WGS sequence"/>
</dbReference>
<dbReference type="InterPro" id="IPR004435">
    <property type="entry name" value="MobB_dom"/>
</dbReference>
<reference evidence="2" key="3">
    <citation type="submission" date="2017-10" db="EMBL/GenBank/DDBJ databases">
        <authorList>
            <person name="Vrbovska V."/>
            <person name="Kovarovic V."/>
            <person name="Indrakova A."/>
        </authorList>
    </citation>
    <scope>NUCLEOTIDE SEQUENCE</scope>
    <source>
        <strain evidence="2">CCM 8730</strain>
    </source>
</reference>
<dbReference type="SUPFAM" id="SSF52540">
    <property type="entry name" value="P-loop containing nucleoside triphosphate hydrolases"/>
    <property type="match status" value="1"/>
</dbReference>
<dbReference type="InterPro" id="IPR052539">
    <property type="entry name" value="MGD_biosynthesis_adapter"/>
</dbReference>
<gene>
    <name evidence="2" type="primary">mobB</name>
    <name evidence="2" type="ORF">BTJ66_03960</name>
    <name evidence="3" type="ORF">MNY58_03435</name>
</gene>
<feature type="domain" description="Molybdopterin-guanine dinucleotide biosynthesis protein B (MobB)" evidence="1">
    <location>
        <begin position="2"/>
        <end position="128"/>
    </location>
</feature>
<sequence length="163" mass="18783">MILQIVGHKNSGKTTLMSYTINFLKAHQLSVATIKHHGQAQSNFEEADITLQNDQVDHMKHFNAGADQSIVQGRFYQQSVTRNENQSLEEILGESVTIDCNVILVEGFKSAAYDKVVVYKNEQERQTLSRLANVKYFVNLRDKDALHLYHQWLCNYFKIKGRH</sequence>
<dbReference type="Proteomes" id="UP001056588">
    <property type="component" value="Chromosome"/>
</dbReference>
<name>A0A2C6WR10_9STAP</name>
<reference evidence="2" key="1">
    <citation type="journal article" date="2017" name="Appl. Environ. Microbiol.">
        <title>Staphylococcus edaphicus sp. nov., isolated in Antarctica, harbours mecC gene and genomic islands with suspected role in adaptation to extreme environment.</title>
        <authorList>
            <person name="Pantucek R."/>
            <person name="Sedlacek I."/>
            <person name="Indrakova A."/>
            <person name="Vrbovska V."/>
            <person name="Maslanova I."/>
            <person name="Kovarovic V."/>
            <person name="Svec P."/>
            <person name="Kralova S."/>
            <person name="Kristofova L."/>
            <person name="Keklakova J."/>
            <person name="Petras P."/>
            <person name="Doskar J."/>
        </authorList>
    </citation>
    <scope>NUCLEOTIDE SEQUENCE</scope>
    <source>
        <strain evidence="2">CCM 8730</strain>
    </source>
</reference>
<accession>A0A2C6WR10</accession>
<dbReference type="Pfam" id="PF03205">
    <property type="entry name" value="MobB"/>
    <property type="match status" value="1"/>
</dbReference>
<evidence type="ECO:0000313" key="3">
    <source>
        <dbReference type="EMBL" id="UQW82168.1"/>
    </source>
</evidence>
<dbReference type="GO" id="GO:0005525">
    <property type="term" value="F:GTP binding"/>
    <property type="evidence" value="ECO:0007669"/>
    <property type="project" value="InterPro"/>
</dbReference>
<evidence type="ECO:0000259" key="1">
    <source>
        <dbReference type="Pfam" id="PF03205"/>
    </source>
</evidence>
<dbReference type="NCBIfam" id="TIGR00176">
    <property type="entry name" value="mobB"/>
    <property type="match status" value="1"/>
</dbReference>
<dbReference type="Gene3D" id="3.40.50.300">
    <property type="entry name" value="P-loop containing nucleotide triphosphate hydrolases"/>
    <property type="match status" value="1"/>
</dbReference>
<dbReference type="PANTHER" id="PTHR40072:SF1">
    <property type="entry name" value="MOLYBDOPTERIN-GUANINE DINUCLEOTIDE BIOSYNTHESIS ADAPTER PROTEIN"/>
    <property type="match status" value="1"/>
</dbReference>
<reference evidence="4" key="2">
    <citation type="submission" date="2017-10" db="EMBL/GenBank/DDBJ databases">
        <title>Staphylococcus edaphicus sp. nov., isolated in Antarctica, harbouring mecC gene and genomic islands essential in adaptation to extreme environment.</title>
        <authorList>
            <person name="Pantucek R."/>
            <person name="Sedlacek I."/>
            <person name="Indrakova A."/>
            <person name="Vrbovska V."/>
            <person name="Maslanova I."/>
            <person name="Kovarovic V."/>
            <person name="Svec P."/>
            <person name="Kralova S."/>
            <person name="Kristofova L."/>
            <person name="Keklakova J."/>
            <person name="Petras P."/>
            <person name="Doskar J."/>
        </authorList>
    </citation>
    <scope>NUCLEOTIDE SEQUENCE [LARGE SCALE GENOMIC DNA]</scope>
    <source>
        <strain evidence="4">CCM 5085</strain>
    </source>
</reference>
<keyword evidence="5" id="KW-1185">Reference proteome</keyword>
<dbReference type="EMBL" id="CP093217">
    <property type="protein sequence ID" value="UQW82168.1"/>
    <property type="molecule type" value="Genomic_DNA"/>
</dbReference>
<dbReference type="RefSeq" id="WP_099089677.1">
    <property type="nucleotide sequence ID" value="NZ_CP093217.1"/>
</dbReference>
<evidence type="ECO:0000313" key="4">
    <source>
        <dbReference type="Proteomes" id="UP000223828"/>
    </source>
</evidence>
<reference evidence="3" key="4">
    <citation type="submission" date="2022-03" db="EMBL/GenBank/DDBJ databases">
        <title>Complete Genome Sequence of Staphylococcus edaphicus strain CCM 8731.</title>
        <authorList>
            <person name="Rimmer C.O."/>
            <person name="Thomas J.C."/>
        </authorList>
    </citation>
    <scope>NUCLEOTIDE SEQUENCE</scope>
    <source>
        <strain evidence="3">CCM 8731</strain>
    </source>
</reference>
<evidence type="ECO:0000313" key="5">
    <source>
        <dbReference type="Proteomes" id="UP001056588"/>
    </source>
</evidence>
<organism evidence="2 4">
    <name type="scientific">Staphylococcus edaphicus</name>
    <dbReference type="NCBI Taxonomy" id="1955013"/>
    <lineage>
        <taxon>Bacteria</taxon>
        <taxon>Bacillati</taxon>
        <taxon>Bacillota</taxon>
        <taxon>Bacilli</taxon>
        <taxon>Bacillales</taxon>
        <taxon>Staphylococcaceae</taxon>
        <taxon>Staphylococcus</taxon>
    </lineage>
</organism>
<dbReference type="OrthoDB" id="9786803at2"/>